<evidence type="ECO:0000313" key="1">
    <source>
        <dbReference type="EMBL" id="MFC1419639.1"/>
    </source>
</evidence>
<gene>
    <name evidence="1" type="ORF">ACEZDE_23825</name>
</gene>
<evidence type="ECO:0000313" key="2">
    <source>
        <dbReference type="Proteomes" id="UP001592531"/>
    </source>
</evidence>
<sequence>MFRSRCPVGEDERRWIEESLEWLTGQFGEPLLRAPVLLPDDPRFPRPYRGGEEQVQQVVRTVFAQLRVDREAVTVELEHEDRAERELFAHLPRVAYSAQGAVGHYRRSADGSPLVTLTDRLTADPVALVAVLAHELGHHRLLGEGRITADRRDGEPLTDLLTVFFGAGHFNANAAFRFTQGSTGWRRSSIGYLTQPMFGYALARYAWLRGEREPGWARLLDANPRGYLREGLRYLR</sequence>
<dbReference type="Proteomes" id="UP001592531">
    <property type="component" value="Unassembled WGS sequence"/>
</dbReference>
<proteinExistence type="predicted"/>
<evidence type="ECO:0008006" key="3">
    <source>
        <dbReference type="Google" id="ProtNLM"/>
    </source>
</evidence>
<name>A0ABV6W0W1_9ACTN</name>
<dbReference type="RefSeq" id="WP_380539296.1">
    <property type="nucleotide sequence ID" value="NZ_JBHFAB010000019.1"/>
</dbReference>
<reference evidence="1 2" key="1">
    <citation type="submission" date="2024-09" db="EMBL/GenBank/DDBJ databases">
        <authorList>
            <person name="Lee S.D."/>
        </authorList>
    </citation>
    <scope>NUCLEOTIDE SEQUENCE [LARGE SCALE GENOMIC DNA]</scope>
    <source>
        <strain evidence="1 2">N8-3</strain>
    </source>
</reference>
<accession>A0ABV6W0W1</accession>
<protein>
    <recommendedName>
        <fullName evidence="3">HEXXH motif domain-containing protein</fullName>
    </recommendedName>
</protein>
<keyword evidence="2" id="KW-1185">Reference proteome</keyword>
<comment type="caution">
    <text evidence="1">The sequence shown here is derived from an EMBL/GenBank/DDBJ whole genome shotgun (WGS) entry which is preliminary data.</text>
</comment>
<dbReference type="EMBL" id="JBHFAB010000019">
    <property type="protein sequence ID" value="MFC1419639.1"/>
    <property type="molecule type" value="Genomic_DNA"/>
</dbReference>
<organism evidence="1 2">
    <name type="scientific">Streptacidiphilus cavernicola</name>
    <dbReference type="NCBI Taxonomy" id="3342716"/>
    <lineage>
        <taxon>Bacteria</taxon>
        <taxon>Bacillati</taxon>
        <taxon>Actinomycetota</taxon>
        <taxon>Actinomycetes</taxon>
        <taxon>Kitasatosporales</taxon>
        <taxon>Streptomycetaceae</taxon>
        <taxon>Streptacidiphilus</taxon>
    </lineage>
</organism>